<feature type="domain" description="Heterokaryon incompatibility" evidence="1">
    <location>
        <begin position="50"/>
        <end position="198"/>
    </location>
</feature>
<evidence type="ECO:0000313" key="2">
    <source>
        <dbReference type="EMBL" id="KAH7040130.1"/>
    </source>
</evidence>
<organism evidence="2 3">
    <name type="scientific">Microdochium trichocladiopsis</name>
    <dbReference type="NCBI Taxonomy" id="1682393"/>
    <lineage>
        <taxon>Eukaryota</taxon>
        <taxon>Fungi</taxon>
        <taxon>Dikarya</taxon>
        <taxon>Ascomycota</taxon>
        <taxon>Pezizomycotina</taxon>
        <taxon>Sordariomycetes</taxon>
        <taxon>Xylariomycetidae</taxon>
        <taxon>Xylariales</taxon>
        <taxon>Microdochiaceae</taxon>
        <taxon>Microdochium</taxon>
    </lineage>
</organism>
<dbReference type="Proteomes" id="UP000756346">
    <property type="component" value="Unassembled WGS sequence"/>
</dbReference>
<dbReference type="EMBL" id="JAGTJQ010000001">
    <property type="protein sequence ID" value="KAH7040130.1"/>
    <property type="molecule type" value="Genomic_DNA"/>
</dbReference>
<dbReference type="InterPro" id="IPR010730">
    <property type="entry name" value="HET"/>
</dbReference>
<keyword evidence="3" id="KW-1185">Reference proteome</keyword>
<evidence type="ECO:0000259" key="1">
    <source>
        <dbReference type="Pfam" id="PF06985"/>
    </source>
</evidence>
<dbReference type="OrthoDB" id="5347061at2759"/>
<sequence length="517" mass="58454">MRDWLHICDTTHTKCKTPYEPTLPTRVLDIGEVGTTVAKLVETGGAKGRYICLSYCWGSTPFTKTTQANIESHKAGIRVSTMCQTFQDVIKVVQQLNIRYIWIDALCIIQEDAADWDREAARMAPYYSNAYLTIAASWAQSATLGLFPPAPKTARIGPLEVFSSTRHFPQLVDDLEHRLPGSDAMAFPMLTRGWCFQERLLSPRVLHFAQHELIWECRESLTCECGQVGYAYNHTPKPEFFDGISNISTKLERNSDDSWRRLVAEYTALSLTLVDDRLPALGGLADEMIRSYSLQGLSRTYVAGLWVECLLGDLCWKREAGQRCNPRDPASPDPLPYRAPSWSWASIDGHVDYSDKLSYGGYRNEPGYRNIEYATVLGAHCTPAGASKTGRVTDGHIDLECFLVPAVLKELDEPDWEGRTLGYEPLQTAYMNLQWYSDGRARVEPGAEGRYFVLPLVTIDTSSYETFHGILVQSQSGVLVQEKDERPVMVRIGFVTKRYERWSTTMKDLSRRKVRLV</sequence>
<dbReference type="PANTHER" id="PTHR33112">
    <property type="entry name" value="DOMAIN PROTEIN, PUTATIVE-RELATED"/>
    <property type="match status" value="1"/>
</dbReference>
<name>A0A9P8YH15_9PEZI</name>
<protein>
    <submittedName>
        <fullName evidence="2">Heterokaryon incompatibility protein-domain-containing protein</fullName>
    </submittedName>
</protein>
<evidence type="ECO:0000313" key="3">
    <source>
        <dbReference type="Proteomes" id="UP000756346"/>
    </source>
</evidence>
<comment type="caution">
    <text evidence="2">The sequence shown here is derived from an EMBL/GenBank/DDBJ whole genome shotgun (WGS) entry which is preliminary data.</text>
</comment>
<proteinExistence type="predicted"/>
<accession>A0A9P8YH15</accession>
<dbReference type="PANTHER" id="PTHR33112:SF16">
    <property type="entry name" value="HETEROKARYON INCOMPATIBILITY DOMAIN-CONTAINING PROTEIN"/>
    <property type="match status" value="1"/>
</dbReference>
<reference evidence="2" key="1">
    <citation type="journal article" date="2021" name="Nat. Commun.">
        <title>Genetic determinants of endophytism in the Arabidopsis root mycobiome.</title>
        <authorList>
            <person name="Mesny F."/>
            <person name="Miyauchi S."/>
            <person name="Thiergart T."/>
            <person name="Pickel B."/>
            <person name="Atanasova L."/>
            <person name="Karlsson M."/>
            <person name="Huettel B."/>
            <person name="Barry K.W."/>
            <person name="Haridas S."/>
            <person name="Chen C."/>
            <person name="Bauer D."/>
            <person name="Andreopoulos W."/>
            <person name="Pangilinan J."/>
            <person name="LaButti K."/>
            <person name="Riley R."/>
            <person name="Lipzen A."/>
            <person name="Clum A."/>
            <person name="Drula E."/>
            <person name="Henrissat B."/>
            <person name="Kohler A."/>
            <person name="Grigoriev I.V."/>
            <person name="Martin F.M."/>
            <person name="Hacquard S."/>
        </authorList>
    </citation>
    <scope>NUCLEOTIDE SEQUENCE</scope>
    <source>
        <strain evidence="2">MPI-CAGE-CH-0230</strain>
    </source>
</reference>
<gene>
    <name evidence="2" type="ORF">B0I36DRAFT_259299</name>
</gene>
<dbReference type="AlphaFoldDB" id="A0A9P8YH15"/>
<dbReference type="RefSeq" id="XP_046018185.1">
    <property type="nucleotide sequence ID" value="XM_046151101.1"/>
</dbReference>
<dbReference type="GeneID" id="70180647"/>
<dbReference type="Pfam" id="PF06985">
    <property type="entry name" value="HET"/>
    <property type="match status" value="1"/>
</dbReference>